<dbReference type="OrthoDB" id="40970at2759"/>
<reference evidence="1" key="1">
    <citation type="submission" date="2020-06" db="EMBL/GenBank/DDBJ databases">
        <authorList>
            <consortium name="Plant Systems Biology data submission"/>
        </authorList>
    </citation>
    <scope>NUCLEOTIDE SEQUENCE</scope>
    <source>
        <strain evidence="1">D6</strain>
    </source>
</reference>
<dbReference type="Proteomes" id="UP001153069">
    <property type="component" value="Unassembled WGS sequence"/>
</dbReference>
<accession>A0A9N8EEI9</accession>
<keyword evidence="2" id="KW-1185">Reference proteome</keyword>
<gene>
    <name evidence="1" type="ORF">SEMRO_976_G226950.1</name>
</gene>
<proteinExistence type="predicted"/>
<dbReference type="EMBL" id="CAICTM010000974">
    <property type="protein sequence ID" value="CAB9518955.1"/>
    <property type="molecule type" value="Genomic_DNA"/>
</dbReference>
<protein>
    <submittedName>
        <fullName evidence="1">Uncharacterized protein</fullName>
    </submittedName>
</protein>
<evidence type="ECO:0000313" key="2">
    <source>
        <dbReference type="Proteomes" id="UP001153069"/>
    </source>
</evidence>
<sequence length="370" mass="41846">MTLSPTLLLVDSTSTSTANINSIEKKSRSSQSTVMGMAIGYDLFVFQRFVGSLRRSGFTGTIILGVDPQKVDSKVEEYLLAKNVTTKFIQHVNCSTPFVNNTEDLRAAQKELLTCLAPYPNLKARWGRFPLLRDWLAECEECNGPVLITDVRDTIFQRDPFGDDAPAIKGLQVFEEDPRMRTTNWLVEWPVTECKGVTFDEPMLCSGTTASSKKEDMLDYLDSMHAEMNAWSQDPKCHFEINGDDQSIHNYLFYTNKLGSKANAIPNRMGIVNTVGALARAVKEDHMAYTKERGVHHSEAQVFPYRGTKFNLTEGRWVAENFRLTDPKGFFSNLDGTRSCVVHQYDRFGYQLERWLQKYSGLLDSPSIGN</sequence>
<name>A0A9N8EEI9_9STRA</name>
<comment type="caution">
    <text evidence="1">The sequence shown here is derived from an EMBL/GenBank/DDBJ whole genome shotgun (WGS) entry which is preliminary data.</text>
</comment>
<dbReference type="AlphaFoldDB" id="A0A9N8EEI9"/>
<evidence type="ECO:0000313" key="1">
    <source>
        <dbReference type="EMBL" id="CAB9518955.1"/>
    </source>
</evidence>
<organism evidence="1 2">
    <name type="scientific">Seminavis robusta</name>
    <dbReference type="NCBI Taxonomy" id="568900"/>
    <lineage>
        <taxon>Eukaryota</taxon>
        <taxon>Sar</taxon>
        <taxon>Stramenopiles</taxon>
        <taxon>Ochrophyta</taxon>
        <taxon>Bacillariophyta</taxon>
        <taxon>Bacillariophyceae</taxon>
        <taxon>Bacillariophycidae</taxon>
        <taxon>Naviculales</taxon>
        <taxon>Naviculaceae</taxon>
        <taxon>Seminavis</taxon>
    </lineage>
</organism>